<organism evidence="10 11">
    <name type="scientific">Setomelanomma holmii</name>
    <dbReference type="NCBI Taxonomy" id="210430"/>
    <lineage>
        <taxon>Eukaryota</taxon>
        <taxon>Fungi</taxon>
        <taxon>Dikarya</taxon>
        <taxon>Ascomycota</taxon>
        <taxon>Pezizomycotina</taxon>
        <taxon>Dothideomycetes</taxon>
        <taxon>Pleosporomycetidae</taxon>
        <taxon>Pleosporales</taxon>
        <taxon>Pleosporineae</taxon>
        <taxon>Phaeosphaeriaceae</taxon>
        <taxon>Setomelanomma</taxon>
    </lineage>
</organism>
<evidence type="ECO:0000259" key="9">
    <source>
        <dbReference type="Pfam" id="PF13813"/>
    </source>
</evidence>
<comment type="pathway">
    <text evidence="2">Secondary metabolite biosynthesis.</text>
</comment>
<evidence type="ECO:0000256" key="6">
    <source>
        <dbReference type="ARBA" id="ARBA00022989"/>
    </source>
</evidence>
<dbReference type="Pfam" id="PF13813">
    <property type="entry name" value="MBOAT_2"/>
    <property type="match status" value="1"/>
</dbReference>
<proteinExistence type="inferred from homology"/>
<feature type="transmembrane region" description="Helical" evidence="8">
    <location>
        <begin position="35"/>
        <end position="54"/>
    </location>
</feature>
<evidence type="ECO:0000256" key="7">
    <source>
        <dbReference type="ARBA" id="ARBA00023136"/>
    </source>
</evidence>
<evidence type="ECO:0000256" key="3">
    <source>
        <dbReference type="ARBA" id="ARBA00007282"/>
    </source>
</evidence>
<dbReference type="GO" id="GO:0016020">
    <property type="term" value="C:membrane"/>
    <property type="evidence" value="ECO:0007669"/>
    <property type="project" value="UniProtKB-SubCell"/>
</dbReference>
<evidence type="ECO:0000256" key="2">
    <source>
        <dbReference type="ARBA" id="ARBA00005179"/>
    </source>
</evidence>
<sequence length="446" mass="52366">MVHFIHNSPSFLFRQIINSLTIDVYDNYDYSFRSSIPPLLAILIAFAWALYILAYPPPDSLYRKLCLVALGVPTAYAFARQNDVSPSYAVNDTFGRFVYIWFAVMSYEVTVLEYTPVITKENDGWKSRLKEAYKMLFCRAPSEQIVPDERTGQARITHTPRHDHSRARFLAVHAWKLSYLYLLQNIWHVFTSHCIYPNHAIHGSPYASFFRRLPESLEVGEIWTRIDVTMQWCVINMFLYEAHHSLFAIIFVGLHLDAPYEWSMTLFGPLSTAWSVRRYWGKHWHNFVYQSFSGHVKVVTRQWLKLPRCTLKRLLENTLVFGASGLAHSAVRWAQDPDGGDYWVITFWYVGQMVPIIIEGVVQDAWKQKKKKLGIDSEGWIEDGKWLSWAERALGYVWVLGWNMWSIPKYVHTREEWADAAMRGRYRVEEKIYQEPIVRTEVDREL</sequence>
<evidence type="ECO:0000256" key="8">
    <source>
        <dbReference type="SAM" id="Phobius"/>
    </source>
</evidence>
<keyword evidence="4" id="KW-0808">Transferase</keyword>
<comment type="similarity">
    <text evidence="3">Belongs to the wax synthase family.</text>
</comment>
<evidence type="ECO:0000256" key="5">
    <source>
        <dbReference type="ARBA" id="ARBA00022692"/>
    </source>
</evidence>
<keyword evidence="7 8" id="KW-0472">Membrane</keyword>
<dbReference type="InterPro" id="IPR032805">
    <property type="entry name" value="Wax_synthase_dom"/>
</dbReference>
<dbReference type="OrthoDB" id="1077582at2759"/>
<feature type="transmembrane region" description="Helical" evidence="8">
    <location>
        <begin position="343"/>
        <end position="362"/>
    </location>
</feature>
<evidence type="ECO:0000256" key="4">
    <source>
        <dbReference type="ARBA" id="ARBA00022679"/>
    </source>
</evidence>
<comment type="caution">
    <text evidence="10">The sequence shown here is derived from an EMBL/GenBank/DDBJ whole genome shotgun (WGS) entry which is preliminary data.</text>
</comment>
<dbReference type="AlphaFoldDB" id="A0A9P4LPD3"/>
<comment type="subcellular location">
    <subcellularLocation>
        <location evidence="1">Membrane</location>
        <topology evidence="1">Multi-pass membrane protein</topology>
    </subcellularLocation>
</comment>
<dbReference type="InterPro" id="IPR044851">
    <property type="entry name" value="Wax_synthase"/>
</dbReference>
<gene>
    <name evidence="10" type="ORF">EK21DRAFT_109495</name>
</gene>
<feature type="domain" description="Wax synthase" evidence="9">
    <location>
        <begin position="265"/>
        <end position="345"/>
    </location>
</feature>
<dbReference type="PANTHER" id="PTHR31595">
    <property type="entry name" value="LONG-CHAIN-ALCOHOL O-FATTY-ACYLTRANSFERASE 3-RELATED"/>
    <property type="match status" value="1"/>
</dbReference>
<evidence type="ECO:0000256" key="1">
    <source>
        <dbReference type="ARBA" id="ARBA00004141"/>
    </source>
</evidence>
<evidence type="ECO:0000313" key="11">
    <source>
        <dbReference type="Proteomes" id="UP000799777"/>
    </source>
</evidence>
<dbReference type="Proteomes" id="UP000799777">
    <property type="component" value="Unassembled WGS sequence"/>
</dbReference>
<evidence type="ECO:0000313" key="10">
    <source>
        <dbReference type="EMBL" id="KAF2033048.1"/>
    </source>
</evidence>
<keyword evidence="5 8" id="KW-0812">Transmembrane</keyword>
<dbReference type="GO" id="GO:0008374">
    <property type="term" value="F:O-acyltransferase activity"/>
    <property type="evidence" value="ECO:0007669"/>
    <property type="project" value="InterPro"/>
</dbReference>
<name>A0A9P4LPD3_9PLEO</name>
<keyword evidence="6 8" id="KW-1133">Transmembrane helix</keyword>
<dbReference type="GO" id="GO:0006629">
    <property type="term" value="P:lipid metabolic process"/>
    <property type="evidence" value="ECO:0007669"/>
    <property type="project" value="InterPro"/>
</dbReference>
<reference evidence="10" key="1">
    <citation type="journal article" date="2020" name="Stud. Mycol.">
        <title>101 Dothideomycetes genomes: a test case for predicting lifestyles and emergence of pathogens.</title>
        <authorList>
            <person name="Haridas S."/>
            <person name="Albert R."/>
            <person name="Binder M."/>
            <person name="Bloem J."/>
            <person name="Labutti K."/>
            <person name="Salamov A."/>
            <person name="Andreopoulos B."/>
            <person name="Baker S."/>
            <person name="Barry K."/>
            <person name="Bills G."/>
            <person name="Bluhm B."/>
            <person name="Cannon C."/>
            <person name="Castanera R."/>
            <person name="Culley D."/>
            <person name="Daum C."/>
            <person name="Ezra D."/>
            <person name="Gonzalez J."/>
            <person name="Henrissat B."/>
            <person name="Kuo A."/>
            <person name="Liang C."/>
            <person name="Lipzen A."/>
            <person name="Lutzoni F."/>
            <person name="Magnuson J."/>
            <person name="Mondo S."/>
            <person name="Nolan M."/>
            <person name="Ohm R."/>
            <person name="Pangilinan J."/>
            <person name="Park H.-J."/>
            <person name="Ramirez L."/>
            <person name="Alfaro M."/>
            <person name="Sun H."/>
            <person name="Tritt A."/>
            <person name="Yoshinaga Y."/>
            <person name="Zwiers L.-H."/>
            <person name="Turgeon B."/>
            <person name="Goodwin S."/>
            <person name="Spatafora J."/>
            <person name="Crous P."/>
            <person name="Grigoriev I."/>
        </authorList>
    </citation>
    <scope>NUCLEOTIDE SEQUENCE</scope>
    <source>
        <strain evidence="10">CBS 110217</strain>
    </source>
</reference>
<keyword evidence="11" id="KW-1185">Reference proteome</keyword>
<protein>
    <recommendedName>
        <fullName evidence="9">Wax synthase domain-containing protein</fullName>
    </recommendedName>
</protein>
<dbReference type="PANTHER" id="PTHR31595:SF57">
    <property type="entry name" value="OS04G0481900 PROTEIN"/>
    <property type="match status" value="1"/>
</dbReference>
<dbReference type="EMBL" id="ML978169">
    <property type="protein sequence ID" value="KAF2033048.1"/>
    <property type="molecule type" value="Genomic_DNA"/>
</dbReference>
<accession>A0A9P4LPD3</accession>